<dbReference type="CDD" id="cd05237">
    <property type="entry name" value="UDP_invert_4-6DH_SDR_e"/>
    <property type="match status" value="1"/>
</dbReference>
<accession>A0ABW1LD71</accession>
<dbReference type="SUPFAM" id="SSF51735">
    <property type="entry name" value="NAD(P)-binding Rossmann-fold domains"/>
    <property type="match status" value="2"/>
</dbReference>
<dbReference type="InterPro" id="IPR036291">
    <property type="entry name" value="NAD(P)-bd_dom_sf"/>
</dbReference>
<feature type="transmembrane region" description="Helical" evidence="2">
    <location>
        <begin position="21"/>
        <end position="38"/>
    </location>
</feature>
<evidence type="ECO:0000256" key="1">
    <source>
        <dbReference type="ARBA" id="ARBA00007430"/>
    </source>
</evidence>
<dbReference type="RefSeq" id="WP_379149108.1">
    <property type="nucleotide sequence ID" value="NZ_JBHSRJ010000001.1"/>
</dbReference>
<protein>
    <submittedName>
        <fullName evidence="4">Polysaccharide biosynthesis protein</fullName>
    </submittedName>
</protein>
<dbReference type="Proteomes" id="UP001596135">
    <property type="component" value="Unassembled WGS sequence"/>
</dbReference>
<comment type="similarity">
    <text evidence="1">Belongs to the polysaccharide synthase family.</text>
</comment>
<sequence>MIELASRLRAHRRFWIASFDVVAWMCAVICAALLRLLGVSRVPWPQVLVVGLASGVLFVALGRIFRLHEGRARLASLDEMILLGLVALPTGALVFLANLAGQWIPRSVPLGATLVFVVIAAWGRATWKWLHERGFEAHDEDRVRVVIVGAGEGGYDLIRSMLHDPERRWHPVGFLDDDPLRRHRRIRGVAVLGTTSELAEIVRQTRAAAVVVAIPSAPAGFIRRVSRQAADLGVEVKVLPPTAGLMSGHVGIRDMRDINLADVLGRHQLDTGVASIADYLKGKRVLVTGAGGSIGSVLAQQIQAFGPARLYLLDRDESALHAIQLILSGRALLDSDDIVLCDIRDERAVRDVFDAIRPEVVFHAAALKHLPMLQRFPGEAVKTNIRGTANVLEAARAVGVERFVNVSTDKAADPSSVLGYSKRIAEMLTAGYADADGTFLSVRFGNVLGSRGSVLTTFAKQINDGGPVTITDPDVTRYFMTIQEACQLVIQAAAIGSPGEALVLDMGEPVRILDVAQQLIRQDGGDVEIEFTGLRPGEKLHEDLFGEREPRDIRPEHPMVSHVPVEPVSRSVTDELPVHGAPEAIVEGLAGLCRAAHAVQRHA</sequence>
<dbReference type="InterPro" id="IPR003869">
    <property type="entry name" value="Polysac_CapD-like"/>
</dbReference>
<keyword evidence="2" id="KW-1133">Transmembrane helix</keyword>
<proteinExistence type="inferred from homology"/>
<dbReference type="InterPro" id="IPR051203">
    <property type="entry name" value="Polysaccharide_Synthase-Rel"/>
</dbReference>
<feature type="domain" description="Polysaccharide biosynthesis protein CapD-like" evidence="3">
    <location>
        <begin position="285"/>
        <end position="551"/>
    </location>
</feature>
<reference evidence="5" key="1">
    <citation type="journal article" date="2019" name="Int. J. Syst. Evol. Microbiol.">
        <title>The Global Catalogue of Microorganisms (GCM) 10K type strain sequencing project: providing services to taxonomists for standard genome sequencing and annotation.</title>
        <authorList>
            <consortium name="The Broad Institute Genomics Platform"/>
            <consortium name="The Broad Institute Genome Sequencing Center for Infectious Disease"/>
            <person name="Wu L."/>
            <person name="Ma J."/>
        </authorList>
    </citation>
    <scope>NUCLEOTIDE SEQUENCE [LARGE SCALE GENOMIC DNA]</scope>
    <source>
        <strain evidence="5">CCUG 54522</strain>
    </source>
</reference>
<evidence type="ECO:0000313" key="5">
    <source>
        <dbReference type="Proteomes" id="UP001596135"/>
    </source>
</evidence>
<organism evidence="4 5">
    <name type="scientific">Nocardioides hankookensis</name>
    <dbReference type="NCBI Taxonomy" id="443157"/>
    <lineage>
        <taxon>Bacteria</taxon>
        <taxon>Bacillati</taxon>
        <taxon>Actinomycetota</taxon>
        <taxon>Actinomycetes</taxon>
        <taxon>Propionibacteriales</taxon>
        <taxon>Nocardioidaceae</taxon>
        <taxon>Nocardioides</taxon>
    </lineage>
</organism>
<comment type="caution">
    <text evidence="4">The sequence shown here is derived from an EMBL/GenBank/DDBJ whole genome shotgun (WGS) entry which is preliminary data.</text>
</comment>
<dbReference type="Gene3D" id="3.40.50.720">
    <property type="entry name" value="NAD(P)-binding Rossmann-like Domain"/>
    <property type="match status" value="2"/>
</dbReference>
<feature type="transmembrane region" description="Helical" evidence="2">
    <location>
        <begin position="44"/>
        <end position="65"/>
    </location>
</feature>
<feature type="transmembrane region" description="Helical" evidence="2">
    <location>
        <begin position="77"/>
        <end position="97"/>
    </location>
</feature>
<keyword evidence="2" id="KW-0812">Transmembrane</keyword>
<evidence type="ECO:0000259" key="3">
    <source>
        <dbReference type="Pfam" id="PF02719"/>
    </source>
</evidence>
<evidence type="ECO:0000256" key="2">
    <source>
        <dbReference type="SAM" id="Phobius"/>
    </source>
</evidence>
<evidence type="ECO:0000313" key="4">
    <source>
        <dbReference type="EMBL" id="MFC6041445.1"/>
    </source>
</evidence>
<keyword evidence="2" id="KW-0472">Membrane</keyword>
<dbReference type="PANTHER" id="PTHR43318">
    <property type="entry name" value="UDP-N-ACETYLGLUCOSAMINE 4,6-DEHYDRATASE"/>
    <property type="match status" value="1"/>
</dbReference>
<dbReference type="PANTHER" id="PTHR43318:SF1">
    <property type="entry name" value="POLYSACCHARIDE BIOSYNTHESIS PROTEIN EPSC-RELATED"/>
    <property type="match status" value="1"/>
</dbReference>
<gene>
    <name evidence="4" type="ORF">ACFPYL_00065</name>
</gene>
<feature type="transmembrane region" description="Helical" evidence="2">
    <location>
        <begin position="103"/>
        <end position="123"/>
    </location>
</feature>
<name>A0ABW1LD71_9ACTN</name>
<dbReference type="EMBL" id="JBHSRJ010000001">
    <property type="protein sequence ID" value="MFC6041445.1"/>
    <property type="molecule type" value="Genomic_DNA"/>
</dbReference>
<dbReference type="Pfam" id="PF13727">
    <property type="entry name" value="CoA_binding_3"/>
    <property type="match status" value="1"/>
</dbReference>
<dbReference type="Pfam" id="PF02719">
    <property type="entry name" value="Polysacc_synt_2"/>
    <property type="match status" value="1"/>
</dbReference>
<keyword evidence="5" id="KW-1185">Reference proteome</keyword>